<dbReference type="InterPro" id="IPR011012">
    <property type="entry name" value="Longin-like_dom_sf"/>
</dbReference>
<dbReference type="FunFam" id="2.60.120.620:FF:000002">
    <property type="entry name" value="Prolyl 4-hydroxylase 4"/>
    <property type="match status" value="1"/>
</dbReference>
<keyword evidence="7" id="KW-0479">Metal-binding</keyword>
<dbReference type="GO" id="GO:0005506">
    <property type="term" value="F:iron ion binding"/>
    <property type="evidence" value="ECO:0007669"/>
    <property type="project" value="InterPro"/>
</dbReference>
<dbReference type="Pfam" id="PF13640">
    <property type="entry name" value="2OG-FeII_Oxy_3"/>
    <property type="match status" value="1"/>
</dbReference>
<dbReference type="InterPro" id="IPR010908">
    <property type="entry name" value="Longin_dom"/>
</dbReference>
<gene>
    <name evidence="20" type="ORF">PVAP13_9KG604501</name>
</gene>
<dbReference type="InterPro" id="IPR006620">
    <property type="entry name" value="Pro_4_hyd_alph"/>
</dbReference>
<evidence type="ECO:0000256" key="11">
    <source>
        <dbReference type="ARBA" id="ARBA00023002"/>
    </source>
</evidence>
<evidence type="ECO:0000256" key="13">
    <source>
        <dbReference type="ARBA" id="ARBA00023136"/>
    </source>
</evidence>
<accession>A0A8T0P2R3</accession>
<keyword evidence="6" id="KW-0812">Transmembrane</keyword>
<dbReference type="GO" id="GO:0005789">
    <property type="term" value="C:endoplasmic reticulum membrane"/>
    <property type="evidence" value="ECO:0007669"/>
    <property type="project" value="UniProtKB-SubCell"/>
</dbReference>
<dbReference type="SMART" id="SM00702">
    <property type="entry name" value="P4Hc"/>
    <property type="match status" value="1"/>
</dbReference>
<proteinExistence type="inferred from homology"/>
<keyword evidence="10" id="KW-1133">Transmembrane helix</keyword>
<feature type="domain" description="Longin" evidence="17">
    <location>
        <begin position="11"/>
        <end position="64"/>
    </location>
</feature>
<dbReference type="GO" id="GO:0031418">
    <property type="term" value="F:L-ascorbic acid binding"/>
    <property type="evidence" value="ECO:0007669"/>
    <property type="project" value="InterPro"/>
</dbReference>
<evidence type="ECO:0000313" key="21">
    <source>
        <dbReference type="Proteomes" id="UP000823388"/>
    </source>
</evidence>
<dbReference type="InterPro" id="IPR045054">
    <property type="entry name" value="P4HA-like"/>
</dbReference>
<evidence type="ECO:0000256" key="5">
    <source>
        <dbReference type="ARBA" id="ARBA00012269"/>
    </source>
</evidence>
<evidence type="ECO:0000259" key="19">
    <source>
        <dbReference type="PROSITE" id="PS51670"/>
    </source>
</evidence>
<evidence type="ECO:0000259" key="18">
    <source>
        <dbReference type="PROSITE" id="PS51471"/>
    </source>
</evidence>
<evidence type="ECO:0000259" key="17">
    <source>
        <dbReference type="PROSITE" id="PS50859"/>
    </source>
</evidence>
<name>A0A8T0P2R3_PANVG</name>
<sequence length="412" mass="45631">MGQQRTLVYSFVARGTTVLADHAEVSGNFASVAAQCLQKLPSNNNRFNYNCDGHTFNYHVHDGFRHGPNGGSPIRSNAAPPRRIPKDASRSDTTASPTLRRRMALLLRQALLAVLLLRATLGGEASASRNRDDAGRFDPTRVAHVSWHPRAFLHEGFLSDAECDHLVALAKERRLEKSMVVDHESGKSVESEARTSSGVFLTKTQDEVVARIEERIAAWTFLPPENGESIQVLRYKNGEKYEPHFDYFNDKQNQLIGGQRIATVLMYLSNVKMGGETIFPISEDQLTQEKDDTWSECAKLGYAVKPVKGDALLFFSLHPNATTDTKSLHGSCPVIEGEKWSATKWIHVRSWSSGFPKARTGGCQDEDDMCPRWAAAGECAKNPEYMVGTRASPGSCRKSCNVCRLLSVAVNF</sequence>
<reference evidence="20" key="1">
    <citation type="submission" date="2020-05" db="EMBL/GenBank/DDBJ databases">
        <title>WGS assembly of Panicum virgatum.</title>
        <authorList>
            <person name="Lovell J.T."/>
            <person name="Jenkins J."/>
            <person name="Shu S."/>
            <person name="Juenger T.E."/>
            <person name="Schmutz J."/>
        </authorList>
    </citation>
    <scope>NUCLEOTIDE SEQUENCE</scope>
    <source>
        <strain evidence="20">AP13</strain>
    </source>
</reference>
<dbReference type="SMART" id="SM00254">
    <property type="entry name" value="ShKT"/>
    <property type="match status" value="1"/>
</dbReference>
<feature type="domain" description="Fe2OG dioxygenase" evidence="18">
    <location>
        <begin position="226"/>
        <end position="348"/>
    </location>
</feature>
<dbReference type="AlphaFoldDB" id="A0A8T0P2R3"/>
<dbReference type="GO" id="GO:0004656">
    <property type="term" value="F:procollagen-proline 4-dioxygenase activity"/>
    <property type="evidence" value="ECO:0007669"/>
    <property type="project" value="UniProtKB-EC"/>
</dbReference>
<dbReference type="PANTHER" id="PTHR10869:SF219">
    <property type="entry name" value="OS03G0166100 PROTEIN"/>
    <property type="match status" value="1"/>
</dbReference>
<dbReference type="CDD" id="cd14824">
    <property type="entry name" value="Longin"/>
    <property type="match status" value="1"/>
</dbReference>
<evidence type="ECO:0000256" key="9">
    <source>
        <dbReference type="ARBA" id="ARBA00022968"/>
    </source>
</evidence>
<evidence type="ECO:0000256" key="4">
    <source>
        <dbReference type="ARBA" id="ARBA00008025"/>
    </source>
</evidence>
<evidence type="ECO:0000256" key="16">
    <source>
        <dbReference type="SAM" id="MobiDB-lite"/>
    </source>
</evidence>
<protein>
    <recommendedName>
        <fullName evidence="5">procollagen-proline 4-dioxygenase</fullName>
        <ecNumber evidence="5">1.14.11.2</ecNumber>
    </recommendedName>
</protein>
<dbReference type="PANTHER" id="PTHR10869">
    <property type="entry name" value="PROLYL 4-HYDROXYLASE ALPHA SUBUNIT"/>
    <property type="match status" value="1"/>
</dbReference>
<feature type="region of interest" description="Disordered" evidence="16">
    <location>
        <begin position="67"/>
        <end position="95"/>
    </location>
</feature>
<evidence type="ECO:0000256" key="7">
    <source>
        <dbReference type="ARBA" id="ARBA00022723"/>
    </source>
</evidence>
<dbReference type="PROSITE" id="PS50859">
    <property type="entry name" value="LONGIN"/>
    <property type="match status" value="1"/>
</dbReference>
<dbReference type="EC" id="1.14.11.2" evidence="5"/>
<keyword evidence="11" id="KW-0560">Oxidoreductase</keyword>
<evidence type="ECO:0000256" key="1">
    <source>
        <dbReference type="ARBA" id="ARBA00001961"/>
    </source>
</evidence>
<comment type="subcellular location">
    <subcellularLocation>
        <location evidence="2">Endoplasmic reticulum membrane</location>
        <topology evidence="2">Single-pass type II membrane protein</topology>
    </subcellularLocation>
</comment>
<evidence type="ECO:0000256" key="10">
    <source>
        <dbReference type="ARBA" id="ARBA00022989"/>
    </source>
</evidence>
<dbReference type="Gene3D" id="2.60.120.620">
    <property type="entry name" value="q2cbj1_9rhob like domain"/>
    <property type="match status" value="1"/>
</dbReference>
<keyword evidence="21" id="KW-1185">Reference proteome</keyword>
<dbReference type="InterPro" id="IPR044862">
    <property type="entry name" value="Pro_4_hyd_alph_FE2OG_OXY"/>
</dbReference>
<comment type="cofactor">
    <cofactor evidence="1">
        <name>L-ascorbate</name>
        <dbReference type="ChEBI" id="CHEBI:38290"/>
    </cofactor>
</comment>
<keyword evidence="9" id="KW-0735">Signal-anchor</keyword>
<dbReference type="EMBL" id="CM029053">
    <property type="protein sequence ID" value="KAG2554502.1"/>
    <property type="molecule type" value="Genomic_DNA"/>
</dbReference>
<evidence type="ECO:0000256" key="15">
    <source>
        <dbReference type="ARBA" id="ARBA00049169"/>
    </source>
</evidence>
<dbReference type="Gene3D" id="3.30.450.50">
    <property type="entry name" value="Longin domain"/>
    <property type="match status" value="1"/>
</dbReference>
<evidence type="ECO:0000256" key="2">
    <source>
        <dbReference type="ARBA" id="ARBA00004648"/>
    </source>
</evidence>
<dbReference type="SUPFAM" id="SSF64356">
    <property type="entry name" value="SNARE-like"/>
    <property type="match status" value="1"/>
</dbReference>
<dbReference type="PROSITE" id="PS51670">
    <property type="entry name" value="SHKT"/>
    <property type="match status" value="1"/>
</dbReference>
<comment type="caution">
    <text evidence="20">The sequence shown here is derived from an EMBL/GenBank/DDBJ whole genome shotgun (WGS) entry which is preliminary data.</text>
</comment>
<keyword evidence="13" id="KW-0472">Membrane</keyword>
<evidence type="ECO:0000313" key="20">
    <source>
        <dbReference type="EMBL" id="KAG2554502.1"/>
    </source>
</evidence>
<dbReference type="PROSITE" id="PS51471">
    <property type="entry name" value="FE2OG_OXY"/>
    <property type="match status" value="1"/>
</dbReference>
<feature type="domain" description="ShKT" evidence="19">
    <location>
        <begin position="363"/>
        <end position="403"/>
    </location>
</feature>
<comment type="similarity">
    <text evidence="3">Belongs to the P4HA family.</text>
</comment>
<comment type="similarity">
    <text evidence="4">Belongs to the synaptobrevin family.</text>
</comment>
<evidence type="ECO:0000256" key="8">
    <source>
        <dbReference type="ARBA" id="ARBA00022964"/>
    </source>
</evidence>
<comment type="catalytic activity">
    <reaction evidence="15">
        <text>L-prolyl-[collagen] + 2-oxoglutarate + O2 = trans-4-hydroxy-L-prolyl-[collagen] + succinate + CO2</text>
        <dbReference type="Rhea" id="RHEA:18945"/>
        <dbReference type="Rhea" id="RHEA-COMP:11676"/>
        <dbReference type="Rhea" id="RHEA-COMP:11680"/>
        <dbReference type="ChEBI" id="CHEBI:15379"/>
        <dbReference type="ChEBI" id="CHEBI:16526"/>
        <dbReference type="ChEBI" id="CHEBI:16810"/>
        <dbReference type="ChEBI" id="CHEBI:30031"/>
        <dbReference type="ChEBI" id="CHEBI:50342"/>
        <dbReference type="ChEBI" id="CHEBI:61965"/>
        <dbReference type="EC" id="1.14.11.2"/>
    </reaction>
</comment>
<dbReference type="Proteomes" id="UP000823388">
    <property type="component" value="Chromosome 9K"/>
</dbReference>
<evidence type="ECO:0000256" key="12">
    <source>
        <dbReference type="ARBA" id="ARBA00023004"/>
    </source>
</evidence>
<keyword evidence="12" id="KW-0408">Iron</keyword>
<dbReference type="InterPro" id="IPR003582">
    <property type="entry name" value="ShKT_dom"/>
</dbReference>
<evidence type="ECO:0000256" key="6">
    <source>
        <dbReference type="ARBA" id="ARBA00022692"/>
    </source>
</evidence>
<dbReference type="InterPro" id="IPR005123">
    <property type="entry name" value="Oxoglu/Fe-dep_dioxygenase_dom"/>
</dbReference>
<keyword evidence="8" id="KW-0223">Dioxygenase</keyword>
<evidence type="ECO:0000256" key="3">
    <source>
        <dbReference type="ARBA" id="ARBA00006511"/>
    </source>
</evidence>
<keyword evidence="14" id="KW-0325">Glycoprotein</keyword>
<organism evidence="20 21">
    <name type="scientific">Panicum virgatum</name>
    <name type="common">Blackwell switchgrass</name>
    <dbReference type="NCBI Taxonomy" id="38727"/>
    <lineage>
        <taxon>Eukaryota</taxon>
        <taxon>Viridiplantae</taxon>
        <taxon>Streptophyta</taxon>
        <taxon>Embryophyta</taxon>
        <taxon>Tracheophyta</taxon>
        <taxon>Spermatophyta</taxon>
        <taxon>Magnoliopsida</taxon>
        <taxon>Liliopsida</taxon>
        <taxon>Poales</taxon>
        <taxon>Poaceae</taxon>
        <taxon>PACMAD clade</taxon>
        <taxon>Panicoideae</taxon>
        <taxon>Panicodae</taxon>
        <taxon>Paniceae</taxon>
        <taxon>Panicinae</taxon>
        <taxon>Panicum</taxon>
        <taxon>Panicum sect. Hiantes</taxon>
    </lineage>
</organism>
<evidence type="ECO:0000256" key="14">
    <source>
        <dbReference type="ARBA" id="ARBA00023180"/>
    </source>
</evidence>